<dbReference type="PANTHER" id="PTHR43861:SF6">
    <property type="entry name" value="METHYLTRANSFERASE TYPE 11"/>
    <property type="match status" value="1"/>
</dbReference>
<dbReference type="AlphaFoldDB" id="I4B955"/>
<dbReference type="GO" id="GO:0008168">
    <property type="term" value="F:methyltransferase activity"/>
    <property type="evidence" value="ECO:0007669"/>
    <property type="project" value="UniProtKB-KW"/>
</dbReference>
<dbReference type="HOGENOM" id="CLU_1041298_0_0_12"/>
<name>I4B955_TURPD</name>
<dbReference type="Gene3D" id="3.40.50.150">
    <property type="entry name" value="Vaccinia Virus protein VP39"/>
    <property type="match status" value="1"/>
</dbReference>
<keyword evidence="2" id="KW-1185">Reference proteome</keyword>
<dbReference type="PANTHER" id="PTHR43861">
    <property type="entry name" value="TRANS-ACONITATE 2-METHYLTRANSFERASE-RELATED"/>
    <property type="match status" value="1"/>
</dbReference>
<proteinExistence type="predicted"/>
<gene>
    <name evidence="1" type="ordered locus">Turpa_3173</name>
</gene>
<organism evidence="1 2">
    <name type="scientific">Turneriella parva (strain ATCC BAA-1111 / DSM 21527 / NCTC 11395 / H)</name>
    <name type="common">Leptospira parva</name>
    <dbReference type="NCBI Taxonomy" id="869212"/>
    <lineage>
        <taxon>Bacteria</taxon>
        <taxon>Pseudomonadati</taxon>
        <taxon>Spirochaetota</taxon>
        <taxon>Spirochaetia</taxon>
        <taxon>Leptospirales</taxon>
        <taxon>Leptospiraceae</taxon>
        <taxon>Turneriella</taxon>
    </lineage>
</organism>
<keyword evidence="1" id="KW-0808">Transferase</keyword>
<dbReference type="CDD" id="cd02440">
    <property type="entry name" value="AdoMet_MTases"/>
    <property type="match status" value="1"/>
</dbReference>
<accession>I4B955</accession>
<reference evidence="1 2" key="1">
    <citation type="submission" date="2012-06" db="EMBL/GenBank/DDBJ databases">
        <title>The complete chromosome of genome of Turneriella parva DSM 21527.</title>
        <authorList>
            <consortium name="US DOE Joint Genome Institute (JGI-PGF)"/>
            <person name="Lucas S."/>
            <person name="Han J."/>
            <person name="Lapidus A."/>
            <person name="Bruce D."/>
            <person name="Goodwin L."/>
            <person name="Pitluck S."/>
            <person name="Peters L."/>
            <person name="Kyrpides N."/>
            <person name="Mavromatis K."/>
            <person name="Ivanova N."/>
            <person name="Mikhailova N."/>
            <person name="Chertkov O."/>
            <person name="Detter J.C."/>
            <person name="Tapia R."/>
            <person name="Han C."/>
            <person name="Land M."/>
            <person name="Hauser L."/>
            <person name="Markowitz V."/>
            <person name="Cheng J.-F."/>
            <person name="Hugenholtz P."/>
            <person name="Woyke T."/>
            <person name="Wu D."/>
            <person name="Gronow S."/>
            <person name="Wellnitz S."/>
            <person name="Brambilla E."/>
            <person name="Klenk H.-P."/>
            <person name="Eisen J.A."/>
        </authorList>
    </citation>
    <scope>NUCLEOTIDE SEQUENCE [LARGE SCALE GENOMIC DNA]</scope>
    <source>
        <strain evidence="2">ATCC BAA-1111 / DSM 21527 / NCTC 11395 / H</strain>
    </source>
</reference>
<dbReference type="GO" id="GO:0032259">
    <property type="term" value="P:methylation"/>
    <property type="evidence" value="ECO:0007669"/>
    <property type="project" value="UniProtKB-KW"/>
</dbReference>
<keyword evidence="1" id="KW-0489">Methyltransferase</keyword>
<dbReference type="STRING" id="869212.Turpa_3173"/>
<dbReference type="Proteomes" id="UP000006048">
    <property type="component" value="Chromosome"/>
</dbReference>
<evidence type="ECO:0000313" key="2">
    <source>
        <dbReference type="Proteomes" id="UP000006048"/>
    </source>
</evidence>
<dbReference type="EMBL" id="CP002959">
    <property type="protein sequence ID" value="AFM13812.1"/>
    <property type="molecule type" value="Genomic_DNA"/>
</dbReference>
<dbReference type="InterPro" id="IPR029063">
    <property type="entry name" value="SAM-dependent_MTases_sf"/>
</dbReference>
<dbReference type="SUPFAM" id="SSF53335">
    <property type="entry name" value="S-adenosyl-L-methionine-dependent methyltransferases"/>
    <property type="match status" value="1"/>
</dbReference>
<protein>
    <submittedName>
        <fullName evidence="1">Methyltransferase type 12</fullName>
    </submittedName>
</protein>
<dbReference type="KEGG" id="tpx:Turpa_3173"/>
<dbReference type="Pfam" id="PF13489">
    <property type="entry name" value="Methyltransf_23"/>
    <property type="match status" value="1"/>
</dbReference>
<sequence length="270" mass="30833">MSCPICQGPVAPLSDRRFAVCPAEGVVINLAYEFRRYEHDYFEKEYKNQYGKSYTADRQSILERNHKRFQHIAHLVSHRSHPQVLEIGSAAGYFLKIMQDHGFSVHGWEISAAMAKYANARGLKTTQQDFLKGARQHQARKRKPFDIVAMFYVLEHLPEQAEVWQHLSALVKAGGYLLLALPSAAGPMFRFHRSEWYASHPTDHKIDYSPDSLSTTAKRFGFVSVATFSEGIHPHRFPLGRFAPMARLYRKVLEAAPLADTIYAVLRREG</sequence>
<evidence type="ECO:0000313" key="1">
    <source>
        <dbReference type="EMBL" id="AFM13812.1"/>
    </source>
</evidence>